<dbReference type="RefSeq" id="WP_005211583.1">
    <property type="nucleotide sequence ID" value="NZ_KB291618.1"/>
</dbReference>
<dbReference type="AlphaFoldDB" id="L1QJF3"/>
<dbReference type="InterPro" id="IPR010982">
    <property type="entry name" value="Lambda_DNA-bd_dom_sf"/>
</dbReference>
<dbReference type="SMART" id="SM00530">
    <property type="entry name" value="HTH_XRE"/>
    <property type="match status" value="1"/>
</dbReference>
<dbReference type="PATRIC" id="fig|545697.3.peg.936"/>
<dbReference type="Gene3D" id="1.10.260.40">
    <property type="entry name" value="lambda repressor-like DNA-binding domains"/>
    <property type="match status" value="1"/>
</dbReference>
<dbReference type="GO" id="GO:0003677">
    <property type="term" value="F:DNA binding"/>
    <property type="evidence" value="ECO:0007669"/>
    <property type="project" value="UniProtKB-KW"/>
</dbReference>
<evidence type="ECO:0000313" key="2">
    <source>
        <dbReference type="EMBL" id="EKY28108.1"/>
    </source>
</evidence>
<evidence type="ECO:0000313" key="3">
    <source>
        <dbReference type="Proteomes" id="UP000010420"/>
    </source>
</evidence>
<dbReference type="OrthoDB" id="2056359at2"/>
<dbReference type="CDD" id="cd00093">
    <property type="entry name" value="HTH_XRE"/>
    <property type="match status" value="1"/>
</dbReference>
<dbReference type="STRING" id="545697.HMPREF0216_00950"/>
<keyword evidence="3" id="KW-1185">Reference proteome</keyword>
<protein>
    <submittedName>
        <fullName evidence="2">DNA-binding helix-turn-helix protein</fullName>
    </submittedName>
</protein>
<dbReference type="Proteomes" id="UP000010420">
    <property type="component" value="Unassembled WGS sequence"/>
</dbReference>
<dbReference type="PROSITE" id="PS50943">
    <property type="entry name" value="HTH_CROC1"/>
    <property type="match status" value="1"/>
</dbReference>
<keyword evidence="2" id="KW-0238">DNA-binding</keyword>
<comment type="caution">
    <text evidence="2">The sequence shown here is derived from an EMBL/GenBank/DDBJ whole genome shotgun (WGS) entry which is preliminary data.</text>
</comment>
<accession>L1QJF3</accession>
<gene>
    <name evidence="2" type="ORF">HMPREF0216_00950</name>
</gene>
<dbReference type="InterPro" id="IPR001387">
    <property type="entry name" value="Cro/C1-type_HTH"/>
</dbReference>
<reference evidence="2 3" key="1">
    <citation type="submission" date="2012-05" db="EMBL/GenBank/DDBJ databases">
        <authorList>
            <person name="Weinstock G."/>
            <person name="Sodergren E."/>
            <person name="Lobos E.A."/>
            <person name="Fulton L."/>
            <person name="Fulton R."/>
            <person name="Courtney L."/>
            <person name="Fronick C."/>
            <person name="O'Laughlin M."/>
            <person name="Godfrey J."/>
            <person name="Wilson R.M."/>
            <person name="Miner T."/>
            <person name="Farmer C."/>
            <person name="Delehaunty K."/>
            <person name="Cordes M."/>
            <person name="Minx P."/>
            <person name="Tomlinson C."/>
            <person name="Chen J."/>
            <person name="Wollam A."/>
            <person name="Pepin K.H."/>
            <person name="Bhonagiri V."/>
            <person name="Zhang X."/>
            <person name="Suruliraj S."/>
            <person name="Warren W."/>
            <person name="Mitreva M."/>
            <person name="Mardis E.R."/>
            <person name="Wilson R.K."/>
        </authorList>
    </citation>
    <scope>NUCLEOTIDE SEQUENCE [LARGE SCALE GENOMIC DNA]</scope>
    <source>
        <strain evidence="2 3">DSM 1785</strain>
    </source>
</reference>
<proteinExistence type="predicted"/>
<evidence type="ECO:0000259" key="1">
    <source>
        <dbReference type="PROSITE" id="PS50943"/>
    </source>
</evidence>
<dbReference type="eggNOG" id="COG1396">
    <property type="taxonomic scope" value="Bacteria"/>
</dbReference>
<dbReference type="Pfam" id="PF01381">
    <property type="entry name" value="HTH_3"/>
    <property type="match status" value="1"/>
</dbReference>
<dbReference type="EMBL" id="AMEZ01000026">
    <property type="protein sequence ID" value="EKY28108.1"/>
    <property type="molecule type" value="Genomic_DNA"/>
</dbReference>
<feature type="domain" description="HTH cro/C1-type" evidence="1">
    <location>
        <begin position="13"/>
        <end position="68"/>
    </location>
</feature>
<dbReference type="HOGENOM" id="CLU_066192_21_0_9"/>
<dbReference type="SUPFAM" id="SSF47413">
    <property type="entry name" value="lambda repressor-like DNA-binding domains"/>
    <property type="match status" value="1"/>
</dbReference>
<sequence>MNMYNEMSFGEFIAKKREEKKITLREMARLLKITPPYLSDIEKERRNPPDKDKLDELANILSLSEDECRYMYDLAGKKRNSISVDLPDYIMERDYVRVALRKAMDLEVGEEEWKKFIEELENRKG</sequence>
<organism evidence="2 3">
    <name type="scientific">Clostridium celatum DSM 1785</name>
    <dbReference type="NCBI Taxonomy" id="545697"/>
    <lineage>
        <taxon>Bacteria</taxon>
        <taxon>Bacillati</taxon>
        <taxon>Bacillota</taxon>
        <taxon>Clostridia</taxon>
        <taxon>Eubacteriales</taxon>
        <taxon>Clostridiaceae</taxon>
        <taxon>Clostridium</taxon>
    </lineage>
</organism>
<name>L1QJF3_9CLOT</name>